<dbReference type="PROSITE" id="PS01124">
    <property type="entry name" value="HTH_ARAC_FAMILY_2"/>
    <property type="match status" value="1"/>
</dbReference>
<dbReference type="PANTHER" id="PTHR46796:SF12">
    <property type="entry name" value="HTH-TYPE DNA-BINDING TRANSCRIPTIONAL ACTIVATOR EUTR"/>
    <property type="match status" value="1"/>
</dbReference>
<accession>A0A7C9HIE6</accession>
<dbReference type="SUPFAM" id="SSF46689">
    <property type="entry name" value="Homeodomain-like"/>
    <property type="match status" value="1"/>
</dbReference>
<dbReference type="Pfam" id="PF12833">
    <property type="entry name" value="HTH_18"/>
    <property type="match status" value="1"/>
</dbReference>
<dbReference type="InterPro" id="IPR009057">
    <property type="entry name" value="Homeodomain-like_sf"/>
</dbReference>
<evidence type="ECO:0000313" key="6">
    <source>
        <dbReference type="Proteomes" id="UP000480122"/>
    </source>
</evidence>
<evidence type="ECO:0000259" key="4">
    <source>
        <dbReference type="PROSITE" id="PS01124"/>
    </source>
</evidence>
<dbReference type="InterPro" id="IPR018062">
    <property type="entry name" value="HTH_AraC-typ_CS"/>
</dbReference>
<dbReference type="OrthoDB" id="5464689at2"/>
<proteinExistence type="predicted"/>
<name>A0A7C9HIE6_9MICO</name>
<keyword evidence="6" id="KW-1185">Reference proteome</keyword>
<dbReference type="AlphaFoldDB" id="A0A7C9HIE6"/>
<evidence type="ECO:0000256" key="3">
    <source>
        <dbReference type="ARBA" id="ARBA00023163"/>
    </source>
</evidence>
<evidence type="ECO:0000313" key="5">
    <source>
        <dbReference type="EMBL" id="MUN07741.1"/>
    </source>
</evidence>
<dbReference type="InterPro" id="IPR018060">
    <property type="entry name" value="HTH_AraC"/>
</dbReference>
<reference evidence="5 6" key="1">
    <citation type="submission" date="2019-11" db="EMBL/GenBank/DDBJ databases">
        <title>Agromyces kandeliae sp. nov., isolated from mangrove soil.</title>
        <authorList>
            <person name="Wang R."/>
        </authorList>
    </citation>
    <scope>NUCLEOTIDE SEQUENCE [LARGE SCALE GENOMIC DNA]</scope>
    <source>
        <strain evidence="5 6">JCM 11431</strain>
    </source>
</reference>
<dbReference type="GO" id="GO:0003700">
    <property type="term" value="F:DNA-binding transcription factor activity"/>
    <property type="evidence" value="ECO:0007669"/>
    <property type="project" value="InterPro"/>
</dbReference>
<dbReference type="Proteomes" id="UP000480122">
    <property type="component" value="Unassembled WGS sequence"/>
</dbReference>
<organism evidence="5 6">
    <name type="scientific">Agromyces luteolus</name>
    <dbReference type="NCBI Taxonomy" id="88373"/>
    <lineage>
        <taxon>Bacteria</taxon>
        <taxon>Bacillati</taxon>
        <taxon>Actinomycetota</taxon>
        <taxon>Actinomycetes</taxon>
        <taxon>Micrococcales</taxon>
        <taxon>Microbacteriaceae</taxon>
        <taxon>Agromyces</taxon>
    </lineage>
</organism>
<comment type="caution">
    <text evidence="5">The sequence shown here is derived from an EMBL/GenBank/DDBJ whole genome shotgun (WGS) entry which is preliminary data.</text>
</comment>
<dbReference type="EMBL" id="WODA01000022">
    <property type="protein sequence ID" value="MUN07741.1"/>
    <property type="molecule type" value="Genomic_DNA"/>
</dbReference>
<dbReference type="Gene3D" id="1.10.10.60">
    <property type="entry name" value="Homeodomain-like"/>
    <property type="match status" value="1"/>
</dbReference>
<keyword evidence="2" id="KW-0238">DNA-binding</keyword>
<dbReference type="PROSITE" id="PS00041">
    <property type="entry name" value="HTH_ARAC_FAMILY_1"/>
    <property type="match status" value="1"/>
</dbReference>
<feature type="domain" description="HTH araC/xylS-type" evidence="4">
    <location>
        <begin position="220"/>
        <end position="320"/>
    </location>
</feature>
<evidence type="ECO:0000256" key="1">
    <source>
        <dbReference type="ARBA" id="ARBA00023015"/>
    </source>
</evidence>
<evidence type="ECO:0000256" key="2">
    <source>
        <dbReference type="ARBA" id="ARBA00023125"/>
    </source>
</evidence>
<protein>
    <submittedName>
        <fullName evidence="5">Helix-turn-helix domain-containing protein</fullName>
    </submittedName>
</protein>
<keyword evidence="3" id="KW-0804">Transcription</keyword>
<dbReference type="GO" id="GO:0043565">
    <property type="term" value="F:sequence-specific DNA binding"/>
    <property type="evidence" value="ECO:0007669"/>
    <property type="project" value="InterPro"/>
</dbReference>
<dbReference type="PANTHER" id="PTHR46796">
    <property type="entry name" value="HTH-TYPE TRANSCRIPTIONAL ACTIVATOR RHAS-RELATED"/>
    <property type="match status" value="1"/>
</dbReference>
<sequence>MPGAGSSMIGLARSAIDTRDPEAACRAFEPMVPRLAFGRADPAEFRVRLRFDAAPSFTVIEYAFSASAASVAGSDDLVVISAKGRGFELRHGRAPIDTSLPYLQAPEGMAARWSAVAARAIMLDRAGVTAVARAITGDPAAEPGFVTVAPRSPELGRNWERIADRVRSAMLVAPEAFTEPLVAEAAFNRLAVAYVYAFEVVRLDFDGRLMSVGARSAVVRTAVDHMHAHAAEPITVQGIATALHISVRGLHAAFAAELGQSPSEHLRGIRLAGVRDELRFAPPAQGIAAVARRWGFVHLSRFAESYAREFGELPSETVGVRRRAMSSTARG</sequence>
<dbReference type="InterPro" id="IPR050204">
    <property type="entry name" value="AraC_XylS_family_regulators"/>
</dbReference>
<keyword evidence="1" id="KW-0805">Transcription regulation</keyword>
<dbReference type="SMART" id="SM00342">
    <property type="entry name" value="HTH_ARAC"/>
    <property type="match status" value="1"/>
</dbReference>
<gene>
    <name evidence="5" type="ORF">GLX25_11520</name>
</gene>